<dbReference type="GO" id="GO:0044780">
    <property type="term" value="P:bacterial-type flagellum assembly"/>
    <property type="evidence" value="ECO:0007669"/>
    <property type="project" value="InterPro"/>
</dbReference>
<dbReference type="EMBL" id="CYSD01000037">
    <property type="protein sequence ID" value="CUH79819.1"/>
    <property type="molecule type" value="Genomic_DNA"/>
</dbReference>
<sequence length="119" mass="13514">MSTPTPQDLIDALDDQLELERDALKNGQLHKLEAILAKKEELIDELNAQDDLGHEKLNDVHDKVSRNQDLLKNAMLGIKAVSARMQELRKVRQGLEVYDPRGQRARYATNGAMKLEKRA</sequence>
<dbReference type="InterPro" id="IPR036679">
    <property type="entry name" value="FlgN-like_sf"/>
</dbReference>
<accession>A0A0P1GEF8</accession>
<evidence type="ECO:0000313" key="2">
    <source>
        <dbReference type="Proteomes" id="UP000052022"/>
    </source>
</evidence>
<dbReference type="STRING" id="928856.SAMN04488049_101127"/>
<evidence type="ECO:0000313" key="1">
    <source>
        <dbReference type="EMBL" id="CUH79819.1"/>
    </source>
</evidence>
<proteinExistence type="predicted"/>
<dbReference type="RefSeq" id="WP_058290602.1">
    <property type="nucleotide sequence ID" value="NZ_CYSD01000037.1"/>
</dbReference>
<name>A0A0P1GEF8_9RHOB</name>
<dbReference type="OrthoDB" id="7862860at2"/>
<protein>
    <submittedName>
        <fullName evidence="1">FlgN protein</fullName>
    </submittedName>
</protein>
<dbReference type="AlphaFoldDB" id="A0A0P1GEF8"/>
<organism evidence="1 2">
    <name type="scientific">Tritonibacter multivorans</name>
    <dbReference type="NCBI Taxonomy" id="928856"/>
    <lineage>
        <taxon>Bacteria</taxon>
        <taxon>Pseudomonadati</taxon>
        <taxon>Pseudomonadota</taxon>
        <taxon>Alphaproteobacteria</taxon>
        <taxon>Rhodobacterales</taxon>
        <taxon>Paracoccaceae</taxon>
        <taxon>Tritonibacter</taxon>
    </lineage>
</organism>
<dbReference type="SUPFAM" id="SSF140566">
    <property type="entry name" value="FlgN-like"/>
    <property type="match status" value="1"/>
</dbReference>
<reference evidence="1 2" key="1">
    <citation type="submission" date="2015-09" db="EMBL/GenBank/DDBJ databases">
        <authorList>
            <consortium name="Swine Surveillance"/>
        </authorList>
    </citation>
    <scope>NUCLEOTIDE SEQUENCE [LARGE SCALE GENOMIC DNA]</scope>
    <source>
        <strain evidence="1 2">CECT 7557</strain>
    </source>
</reference>
<dbReference type="Proteomes" id="UP000052022">
    <property type="component" value="Unassembled WGS sequence"/>
</dbReference>
<keyword evidence="2" id="KW-1185">Reference proteome</keyword>
<gene>
    <name evidence="1" type="ORF">TRM7557_02591</name>
</gene>